<evidence type="ECO:0000259" key="3">
    <source>
        <dbReference type="PROSITE" id="PS51462"/>
    </source>
</evidence>
<sequence length="181" mass="20600">MDDEKLRESTLESEFIFNGRLLKVYRDRVQLPNGHESQREFIRHQGAVGILPILDDGSMIFVRQFRYPVKKVLYEIPAGKIEGDEAPLSCAKRELSEESGYEAKEFKKLTAILTTPGFTDEQIHLYAATGLTSGKQHPDEDEFLNVVILTPEEVKEKVLSGEICDAKSLCSLYFYNLIKRA</sequence>
<dbReference type="AlphaFoldDB" id="A0A943EK09"/>
<proteinExistence type="predicted"/>
<dbReference type="GO" id="GO:0019693">
    <property type="term" value="P:ribose phosphate metabolic process"/>
    <property type="evidence" value="ECO:0007669"/>
    <property type="project" value="TreeGrafter"/>
</dbReference>
<evidence type="ECO:0000256" key="1">
    <source>
        <dbReference type="ARBA" id="ARBA00001946"/>
    </source>
</evidence>
<dbReference type="GO" id="GO:0006753">
    <property type="term" value="P:nucleoside phosphate metabolic process"/>
    <property type="evidence" value="ECO:0007669"/>
    <property type="project" value="TreeGrafter"/>
</dbReference>
<dbReference type="FunFam" id="3.90.79.10:FF:000024">
    <property type="entry name" value="ADP-ribose pyrophosphatase"/>
    <property type="match status" value="1"/>
</dbReference>
<keyword evidence="2 4" id="KW-0378">Hydrolase</keyword>
<dbReference type="InterPro" id="IPR020084">
    <property type="entry name" value="NUDIX_hydrolase_CS"/>
</dbReference>
<reference evidence="4" key="1">
    <citation type="submission" date="2021-02" db="EMBL/GenBank/DDBJ databases">
        <title>Infant gut strain persistence is associated with maternal origin, phylogeny, and functional potential including surface adhesion and iron acquisition.</title>
        <authorList>
            <person name="Lou Y.C."/>
        </authorList>
    </citation>
    <scope>NUCLEOTIDE SEQUENCE</scope>
    <source>
        <strain evidence="4">L3_106_000M1_dasL3_106_000M1_concoct_15</strain>
    </source>
</reference>
<protein>
    <submittedName>
        <fullName evidence="4">NUDIX hydrolase</fullName>
    </submittedName>
</protein>
<dbReference type="EMBL" id="JAGZCZ010000005">
    <property type="protein sequence ID" value="MBS5519735.1"/>
    <property type="molecule type" value="Genomic_DNA"/>
</dbReference>
<name>A0A943EK09_9FIRM</name>
<comment type="cofactor">
    <cofactor evidence="1">
        <name>Mg(2+)</name>
        <dbReference type="ChEBI" id="CHEBI:18420"/>
    </cofactor>
</comment>
<feature type="domain" description="Nudix hydrolase" evidence="3">
    <location>
        <begin position="43"/>
        <end position="171"/>
    </location>
</feature>
<dbReference type="GO" id="GO:0016787">
    <property type="term" value="F:hydrolase activity"/>
    <property type="evidence" value="ECO:0007669"/>
    <property type="project" value="UniProtKB-KW"/>
</dbReference>
<dbReference type="Pfam" id="PF00293">
    <property type="entry name" value="NUDIX"/>
    <property type="match status" value="1"/>
</dbReference>
<dbReference type="Proteomes" id="UP000754226">
    <property type="component" value="Unassembled WGS sequence"/>
</dbReference>
<dbReference type="PROSITE" id="PS51462">
    <property type="entry name" value="NUDIX"/>
    <property type="match status" value="1"/>
</dbReference>
<dbReference type="SUPFAM" id="SSF55811">
    <property type="entry name" value="Nudix"/>
    <property type="match status" value="1"/>
</dbReference>
<evidence type="ECO:0000313" key="5">
    <source>
        <dbReference type="Proteomes" id="UP000754226"/>
    </source>
</evidence>
<dbReference type="PANTHER" id="PTHR11839">
    <property type="entry name" value="UDP/ADP-SUGAR PYROPHOSPHATASE"/>
    <property type="match status" value="1"/>
</dbReference>
<dbReference type="InterPro" id="IPR015797">
    <property type="entry name" value="NUDIX_hydrolase-like_dom_sf"/>
</dbReference>
<evidence type="ECO:0000313" key="4">
    <source>
        <dbReference type="EMBL" id="MBS5519735.1"/>
    </source>
</evidence>
<gene>
    <name evidence="4" type="ORF">KHX13_05315</name>
</gene>
<accession>A0A943EK09</accession>
<organism evidence="4 5">
    <name type="scientific">Acidaminococcus intestini</name>
    <dbReference type="NCBI Taxonomy" id="187327"/>
    <lineage>
        <taxon>Bacteria</taxon>
        <taxon>Bacillati</taxon>
        <taxon>Bacillota</taxon>
        <taxon>Negativicutes</taxon>
        <taxon>Acidaminococcales</taxon>
        <taxon>Acidaminococcaceae</taxon>
        <taxon>Acidaminococcus</taxon>
    </lineage>
</organism>
<dbReference type="GO" id="GO:0005829">
    <property type="term" value="C:cytosol"/>
    <property type="evidence" value="ECO:0007669"/>
    <property type="project" value="TreeGrafter"/>
</dbReference>
<dbReference type="PANTHER" id="PTHR11839:SF18">
    <property type="entry name" value="NUDIX HYDROLASE DOMAIN-CONTAINING PROTEIN"/>
    <property type="match status" value="1"/>
</dbReference>
<dbReference type="InterPro" id="IPR000086">
    <property type="entry name" value="NUDIX_hydrolase_dom"/>
</dbReference>
<comment type="caution">
    <text evidence="4">The sequence shown here is derived from an EMBL/GenBank/DDBJ whole genome shotgun (WGS) entry which is preliminary data.</text>
</comment>
<dbReference type="Gene3D" id="3.90.79.10">
    <property type="entry name" value="Nucleoside Triphosphate Pyrophosphohydrolase"/>
    <property type="match status" value="1"/>
</dbReference>
<evidence type="ECO:0000256" key="2">
    <source>
        <dbReference type="ARBA" id="ARBA00022801"/>
    </source>
</evidence>
<dbReference type="PROSITE" id="PS00893">
    <property type="entry name" value="NUDIX_BOX"/>
    <property type="match status" value="1"/>
</dbReference>